<keyword evidence="3" id="KW-1185">Reference proteome</keyword>
<dbReference type="GO" id="GO:0051256">
    <property type="term" value="P:mitotic spindle midzone assembly"/>
    <property type="evidence" value="ECO:0007669"/>
    <property type="project" value="TreeGrafter"/>
</dbReference>
<organism evidence="2 3">
    <name type="scientific">Cinara cedri</name>
    <dbReference type="NCBI Taxonomy" id="506608"/>
    <lineage>
        <taxon>Eukaryota</taxon>
        <taxon>Metazoa</taxon>
        <taxon>Ecdysozoa</taxon>
        <taxon>Arthropoda</taxon>
        <taxon>Hexapoda</taxon>
        <taxon>Insecta</taxon>
        <taxon>Pterygota</taxon>
        <taxon>Neoptera</taxon>
        <taxon>Paraneoptera</taxon>
        <taxon>Hemiptera</taxon>
        <taxon>Sternorrhyncha</taxon>
        <taxon>Aphidomorpha</taxon>
        <taxon>Aphidoidea</taxon>
        <taxon>Aphididae</taxon>
        <taxon>Lachninae</taxon>
        <taxon>Cinara</taxon>
    </lineage>
</organism>
<proteinExistence type="predicted"/>
<dbReference type="Gene3D" id="1.20.58.1520">
    <property type="match status" value="1"/>
</dbReference>
<evidence type="ECO:0000256" key="1">
    <source>
        <dbReference type="SAM" id="Coils"/>
    </source>
</evidence>
<reference evidence="2 3" key="1">
    <citation type="submission" date="2019-08" db="EMBL/GenBank/DDBJ databases">
        <authorList>
            <person name="Alioto T."/>
            <person name="Alioto T."/>
            <person name="Gomez Garrido J."/>
        </authorList>
    </citation>
    <scope>NUCLEOTIDE SEQUENCE [LARGE SCALE GENOMIC DNA]</scope>
</reference>
<evidence type="ECO:0000313" key="2">
    <source>
        <dbReference type="EMBL" id="VVC42520.1"/>
    </source>
</evidence>
<dbReference type="GO" id="GO:0008017">
    <property type="term" value="F:microtubule binding"/>
    <property type="evidence" value="ECO:0007669"/>
    <property type="project" value="InterPro"/>
</dbReference>
<dbReference type="GO" id="GO:1990023">
    <property type="term" value="C:mitotic spindle midzone"/>
    <property type="evidence" value="ECO:0007669"/>
    <property type="project" value="TreeGrafter"/>
</dbReference>
<accession>A0A5E4NM01</accession>
<dbReference type="Pfam" id="PF03999">
    <property type="entry name" value="MAP65_ASE1"/>
    <property type="match status" value="1"/>
</dbReference>
<feature type="coiled-coil region" evidence="1">
    <location>
        <begin position="225"/>
        <end position="252"/>
    </location>
</feature>
<protein>
    <recommendedName>
        <fullName evidence="4">Protein regulator of cytokinesis 1</fullName>
    </recommendedName>
</protein>
<dbReference type="InterPro" id="IPR007145">
    <property type="entry name" value="MAP65_Ase1_PRC1"/>
</dbReference>
<dbReference type="EMBL" id="CABPRJ010001958">
    <property type="protein sequence ID" value="VVC42520.1"/>
    <property type="molecule type" value="Genomic_DNA"/>
</dbReference>
<sequence length="632" mass="74395">MDSSSSSDLDNTNSILYKMYAYSKQGILKIKNNLDVIYGTNSEQKKLNMNLLYKHISRFFDELVLESDKDKNAIIKNIENLLSEKEILETELNTHIVIKSQNNDMPLIALQINIETALQDYRNIKLEYMNELHKLQEEEKQLCEILNMKPKYSEFKATPCIAQLECIKDYLVDLKNTKNKRWATFLKQKSNVESIFRALGDIPILQFDKMVLGDPNQFQLSGSNMHALQQLLNRLNDQVENQKCIAMELRTKLNSLWDLLKIDMSYRVNFVNSKKGYDKNVIDQLKMEISKCEKLKKKNIALCIENLRGEINYLWNKCYFGEKQKKECHVYFMEKSINKEYNEYLIELLEIEVDQLKKFYADNSSIYYLIEERNHLWKKMLMIQKLTNDPTRYWQNRGGQLLKEEKERKIIQKELPRVEQELKSLLHSFEEQNGKSFLYYDEKLIHFIDNQWDEMKSSREFLQPTKTGVKPQTPLLTTPCSRKNIVTQTKNQTCRFTTNGNKSYSARQFVERNNAMTIPRRELTHQNNNAGTLVQLTSTPFNNPKLTSTPQSPTFDENGLAGSYKAFQKHQKFKKRLLFTSELREQNTKQPQRPLMETPIKRSQIPISTKSKTTPNTRYFTPSIKTLKNNVN</sequence>
<name>A0A5E4NM01_9HEMI</name>
<dbReference type="Proteomes" id="UP000325440">
    <property type="component" value="Unassembled WGS sequence"/>
</dbReference>
<evidence type="ECO:0000313" key="3">
    <source>
        <dbReference type="Proteomes" id="UP000325440"/>
    </source>
</evidence>
<dbReference type="GO" id="GO:0005737">
    <property type="term" value="C:cytoplasm"/>
    <property type="evidence" value="ECO:0007669"/>
    <property type="project" value="TreeGrafter"/>
</dbReference>
<evidence type="ECO:0008006" key="4">
    <source>
        <dbReference type="Google" id="ProtNLM"/>
    </source>
</evidence>
<dbReference type="AlphaFoldDB" id="A0A5E4NM01"/>
<dbReference type="OrthoDB" id="642895at2759"/>
<dbReference type="PANTHER" id="PTHR19321:SF41">
    <property type="entry name" value="FASCETTO-RELATED"/>
    <property type="match status" value="1"/>
</dbReference>
<dbReference type="PANTHER" id="PTHR19321">
    <property type="entry name" value="PROTEIN REGULATOR OF CYTOKINESIS 1 PRC1-RELATED"/>
    <property type="match status" value="1"/>
</dbReference>
<gene>
    <name evidence="2" type="ORF">CINCED_3A018181</name>
</gene>
<keyword evidence="1" id="KW-0175">Coiled coil</keyword>